<organism evidence="4 5">
    <name type="scientific">Nitrosomonas communis</name>
    <dbReference type="NCBI Taxonomy" id="44574"/>
    <lineage>
        <taxon>Bacteria</taxon>
        <taxon>Pseudomonadati</taxon>
        <taxon>Pseudomonadota</taxon>
        <taxon>Betaproteobacteria</taxon>
        <taxon>Nitrosomonadales</taxon>
        <taxon>Nitrosomonadaceae</taxon>
        <taxon>Nitrosomonas</taxon>
    </lineage>
</organism>
<dbReference type="AlphaFoldDB" id="A0A1I4WPU7"/>
<evidence type="ECO:0000256" key="2">
    <source>
        <dbReference type="ARBA" id="ARBA00022908"/>
    </source>
</evidence>
<accession>A0A1I4WPU7</accession>
<gene>
    <name evidence="4" type="ORF">SAMN05421863_11164</name>
</gene>
<dbReference type="EMBL" id="FOUB01000116">
    <property type="protein sequence ID" value="SFN15575.1"/>
    <property type="molecule type" value="Genomic_DNA"/>
</dbReference>
<protein>
    <recommendedName>
        <fullName evidence="3">Integrase DNA-binding domain-containing protein</fullName>
    </recommendedName>
</protein>
<feature type="domain" description="Integrase DNA-binding" evidence="3">
    <location>
        <begin position="2"/>
        <end position="83"/>
    </location>
</feature>
<sequence length="120" mass="13639">MLTDTAARNAKPKDKPYKMADSGGLYLLVKYAGKYWRMDYRYADKRKTLAIGVYPTVTLTAARKRRDEARELLTKDVDPALVKAVNKQIKKHANENTFQTLRLNGTPSNQLPGQNQPVRT</sequence>
<dbReference type="PANTHER" id="PTHR30629:SF2">
    <property type="entry name" value="PROPHAGE INTEGRASE INTS-RELATED"/>
    <property type="match status" value="1"/>
</dbReference>
<reference evidence="5" key="1">
    <citation type="submission" date="2016-10" db="EMBL/GenBank/DDBJ databases">
        <authorList>
            <person name="Varghese N."/>
            <person name="Submissions S."/>
        </authorList>
    </citation>
    <scope>NUCLEOTIDE SEQUENCE [LARGE SCALE GENOMIC DNA]</scope>
    <source>
        <strain evidence="5">Nm44</strain>
    </source>
</reference>
<evidence type="ECO:0000256" key="1">
    <source>
        <dbReference type="ARBA" id="ARBA00008857"/>
    </source>
</evidence>
<proteinExistence type="inferred from homology"/>
<dbReference type="InterPro" id="IPR050808">
    <property type="entry name" value="Phage_Integrase"/>
</dbReference>
<keyword evidence="5" id="KW-1185">Reference proteome</keyword>
<dbReference type="GO" id="GO:0015074">
    <property type="term" value="P:DNA integration"/>
    <property type="evidence" value="ECO:0007669"/>
    <property type="project" value="UniProtKB-KW"/>
</dbReference>
<evidence type="ECO:0000313" key="4">
    <source>
        <dbReference type="EMBL" id="SFN15575.1"/>
    </source>
</evidence>
<dbReference type="Gene3D" id="3.30.160.390">
    <property type="entry name" value="Integrase, DNA-binding domain"/>
    <property type="match status" value="1"/>
</dbReference>
<dbReference type="RefSeq" id="WP_371264957.1">
    <property type="nucleotide sequence ID" value="NZ_FOUB01000116.1"/>
</dbReference>
<dbReference type="Pfam" id="PF13356">
    <property type="entry name" value="Arm-DNA-bind_3"/>
    <property type="match status" value="1"/>
</dbReference>
<dbReference type="InterPro" id="IPR038488">
    <property type="entry name" value="Integrase_DNA-bd_sf"/>
</dbReference>
<keyword evidence="2" id="KW-0229">DNA integration</keyword>
<dbReference type="PANTHER" id="PTHR30629">
    <property type="entry name" value="PROPHAGE INTEGRASE"/>
    <property type="match status" value="1"/>
</dbReference>
<comment type="similarity">
    <text evidence="1">Belongs to the 'phage' integrase family.</text>
</comment>
<name>A0A1I4WPU7_9PROT</name>
<dbReference type="InterPro" id="IPR025166">
    <property type="entry name" value="Integrase_DNA_bind_dom"/>
</dbReference>
<evidence type="ECO:0000259" key="3">
    <source>
        <dbReference type="Pfam" id="PF13356"/>
    </source>
</evidence>
<evidence type="ECO:0000313" key="5">
    <source>
        <dbReference type="Proteomes" id="UP000183287"/>
    </source>
</evidence>
<dbReference type="Proteomes" id="UP000183287">
    <property type="component" value="Unassembled WGS sequence"/>
</dbReference>